<evidence type="ECO:0008006" key="3">
    <source>
        <dbReference type="Google" id="ProtNLM"/>
    </source>
</evidence>
<dbReference type="OrthoDB" id="550575at2759"/>
<gene>
    <name evidence="1" type="ORF">RCL2_000496300</name>
</gene>
<dbReference type="GO" id="GO:0019005">
    <property type="term" value="C:SCF ubiquitin ligase complex"/>
    <property type="evidence" value="ECO:0007669"/>
    <property type="project" value="TreeGrafter"/>
</dbReference>
<reference evidence="1" key="1">
    <citation type="submission" date="2019-10" db="EMBL/GenBank/DDBJ databases">
        <title>Conservation and host-specific expression of non-tandemly repeated heterogenous ribosome RNA gene in arbuscular mycorrhizal fungi.</title>
        <authorList>
            <person name="Maeda T."/>
            <person name="Kobayashi Y."/>
            <person name="Nakagawa T."/>
            <person name="Ezawa T."/>
            <person name="Yamaguchi K."/>
            <person name="Bino T."/>
            <person name="Nishimoto Y."/>
            <person name="Shigenobu S."/>
            <person name="Kawaguchi M."/>
        </authorList>
    </citation>
    <scope>NUCLEOTIDE SEQUENCE</scope>
    <source>
        <strain evidence="1">HR1</strain>
    </source>
</reference>
<dbReference type="SUPFAM" id="SSF52047">
    <property type="entry name" value="RNI-like"/>
    <property type="match status" value="1"/>
</dbReference>
<dbReference type="EMBL" id="BLAL01000030">
    <property type="protein sequence ID" value="GES77608.1"/>
    <property type="molecule type" value="Genomic_DNA"/>
</dbReference>
<dbReference type="AlphaFoldDB" id="A0A8H3L168"/>
<dbReference type="InterPro" id="IPR032675">
    <property type="entry name" value="LRR_dom_sf"/>
</dbReference>
<comment type="caution">
    <text evidence="1">The sequence shown here is derived from an EMBL/GenBank/DDBJ whole genome shotgun (WGS) entry which is preliminary data.</text>
</comment>
<protein>
    <recommendedName>
        <fullName evidence="3">F-box domain-containing protein</fullName>
    </recommendedName>
</protein>
<accession>A0A8H3L168</accession>
<evidence type="ECO:0000313" key="2">
    <source>
        <dbReference type="Proteomes" id="UP000615446"/>
    </source>
</evidence>
<dbReference type="GO" id="GO:0031146">
    <property type="term" value="P:SCF-dependent proteasomal ubiquitin-dependent protein catabolic process"/>
    <property type="evidence" value="ECO:0007669"/>
    <property type="project" value="TreeGrafter"/>
</dbReference>
<evidence type="ECO:0000313" key="1">
    <source>
        <dbReference type="EMBL" id="GES77608.1"/>
    </source>
</evidence>
<organism evidence="1 2">
    <name type="scientific">Rhizophagus clarus</name>
    <dbReference type="NCBI Taxonomy" id="94130"/>
    <lineage>
        <taxon>Eukaryota</taxon>
        <taxon>Fungi</taxon>
        <taxon>Fungi incertae sedis</taxon>
        <taxon>Mucoromycota</taxon>
        <taxon>Glomeromycotina</taxon>
        <taxon>Glomeromycetes</taxon>
        <taxon>Glomerales</taxon>
        <taxon>Glomeraceae</taxon>
        <taxon>Rhizophagus</taxon>
    </lineage>
</organism>
<dbReference type="Proteomes" id="UP000615446">
    <property type="component" value="Unassembled WGS sequence"/>
</dbReference>
<dbReference type="PANTHER" id="PTHR13318">
    <property type="entry name" value="PARTNER OF PAIRED, ISOFORM B-RELATED"/>
    <property type="match status" value="1"/>
</dbReference>
<dbReference type="Gene3D" id="3.80.10.10">
    <property type="entry name" value="Ribonuclease Inhibitor"/>
    <property type="match status" value="1"/>
</dbReference>
<proteinExistence type="predicted"/>
<sequence length="293" mass="33721">MLPNIVHLDFNYSKGFSEKTLKRIAKSYSNLKYLNLQKAEEVDHNRNQTYRNIHLGEIRRLMYENYISSSSNSGCDTEITDDGLSIVVLRCRKLEYLNISHRTAITDITINAIARSCLNLKYIDLKGCYNISKEAKCQLIPNVHVENIVGVSPHYISLMDKYLSQYDVCGLAELERKIRRRNDANNLNSALIRSTCEKQDIKHVGNKGVIEKTKYGQYYSQMPYHSYTLQTAIQNELAPPYNNIPFDIRQVYHPGSVDEKRMQTQALISDYFKGDPPANLFHVVALPYPPPSY</sequence>
<name>A0A8H3L168_9GLOM</name>
<dbReference type="SMART" id="SM00367">
    <property type="entry name" value="LRR_CC"/>
    <property type="match status" value="3"/>
</dbReference>
<dbReference type="InterPro" id="IPR006553">
    <property type="entry name" value="Leu-rich_rpt_Cys-con_subtyp"/>
</dbReference>